<dbReference type="InterPro" id="IPR029058">
    <property type="entry name" value="AB_hydrolase_fold"/>
</dbReference>
<dbReference type="AlphaFoldDB" id="A0ABD3J753"/>
<dbReference type="PRINTS" id="PR00412">
    <property type="entry name" value="EPOXHYDRLASE"/>
</dbReference>
<keyword evidence="3" id="KW-1185">Reference proteome</keyword>
<evidence type="ECO:0000313" key="2">
    <source>
        <dbReference type="EMBL" id="KAL3723362.1"/>
    </source>
</evidence>
<dbReference type="Pfam" id="PF12697">
    <property type="entry name" value="Abhydrolase_6"/>
    <property type="match status" value="1"/>
</dbReference>
<feature type="domain" description="AB hydrolase-1" evidence="1">
    <location>
        <begin position="93"/>
        <end position="328"/>
    </location>
</feature>
<accession>A0ABD3J753</accession>
<reference evidence="2 3" key="1">
    <citation type="submission" date="2024-11" db="EMBL/GenBank/DDBJ databases">
        <title>Chromosome-level genome assembly of Eucalyptus globulus Labill. provides insights into its genome evolution.</title>
        <authorList>
            <person name="Li X."/>
        </authorList>
    </citation>
    <scope>NUCLEOTIDE SEQUENCE [LARGE SCALE GENOMIC DNA]</scope>
    <source>
        <strain evidence="2">CL2024</strain>
        <tissue evidence="2">Fresh tender leaves</tissue>
    </source>
</reference>
<dbReference type="EMBL" id="JBJKBG010000009">
    <property type="protein sequence ID" value="KAL3723362.1"/>
    <property type="molecule type" value="Genomic_DNA"/>
</dbReference>
<dbReference type="Gene3D" id="3.40.50.1820">
    <property type="entry name" value="alpha/beta hydrolase"/>
    <property type="match status" value="1"/>
</dbReference>
<evidence type="ECO:0000259" key="1">
    <source>
        <dbReference type="Pfam" id="PF12697"/>
    </source>
</evidence>
<dbReference type="InterPro" id="IPR000639">
    <property type="entry name" value="Epox_hydrolase-like"/>
</dbReference>
<organism evidence="2 3">
    <name type="scientific">Eucalyptus globulus</name>
    <name type="common">Tasmanian blue gum</name>
    <dbReference type="NCBI Taxonomy" id="34317"/>
    <lineage>
        <taxon>Eukaryota</taxon>
        <taxon>Viridiplantae</taxon>
        <taxon>Streptophyta</taxon>
        <taxon>Embryophyta</taxon>
        <taxon>Tracheophyta</taxon>
        <taxon>Spermatophyta</taxon>
        <taxon>Magnoliopsida</taxon>
        <taxon>eudicotyledons</taxon>
        <taxon>Gunneridae</taxon>
        <taxon>Pentapetalae</taxon>
        <taxon>rosids</taxon>
        <taxon>malvids</taxon>
        <taxon>Myrtales</taxon>
        <taxon>Myrtaceae</taxon>
        <taxon>Myrtoideae</taxon>
        <taxon>Eucalypteae</taxon>
        <taxon>Eucalyptus</taxon>
    </lineage>
</organism>
<name>A0ABD3J753_EUCGL</name>
<gene>
    <name evidence="2" type="ORF">ACJRO7_035535</name>
</gene>
<dbReference type="PANTHER" id="PTHR43689:SF37">
    <property type="entry name" value="ALPHA_BETA HYDROLASE DOMAIN-CONTAINING PROTEIN VTE7"/>
    <property type="match status" value="1"/>
</dbReference>
<dbReference type="InterPro" id="IPR000073">
    <property type="entry name" value="AB_hydrolase_1"/>
</dbReference>
<dbReference type="PRINTS" id="PR00111">
    <property type="entry name" value="ABHYDROLASE"/>
</dbReference>
<protein>
    <recommendedName>
        <fullName evidence="1">AB hydrolase-1 domain-containing protein</fullName>
    </recommendedName>
</protein>
<dbReference type="SUPFAM" id="SSF53474">
    <property type="entry name" value="alpha/beta-Hydrolases"/>
    <property type="match status" value="1"/>
</dbReference>
<dbReference type="Proteomes" id="UP001634007">
    <property type="component" value="Unassembled WGS sequence"/>
</dbReference>
<proteinExistence type="predicted"/>
<evidence type="ECO:0000313" key="3">
    <source>
        <dbReference type="Proteomes" id="UP001634007"/>
    </source>
</evidence>
<comment type="caution">
    <text evidence="2">The sequence shown here is derived from an EMBL/GenBank/DDBJ whole genome shotgun (WGS) entry which is preliminary data.</text>
</comment>
<dbReference type="PANTHER" id="PTHR43689">
    <property type="entry name" value="HYDROLASE"/>
    <property type="match status" value="1"/>
</dbReference>
<sequence>MALAWGRPRAAGPGEAAARRAAGPGRFAASLAQAGDGFPSFLPKEVEKIKDPFARRLAQKIERVPVPVQIESSDGWVMSSCVKPSIRSNNNPVVLLHCFDSSCLEWRHAYPLLEEAGLEVWAVDVLGWGFSDLEKRPPCGVSSKRHHLYQLWKTHIRRPMVLVGPSLGAAAAIDFAVNHSEAVEKLVLINGCVYEEGTGQLAKVPKLMAYAGVSLLKSIPLRLYANMLAFKGISLATCFDWTNVGRLHCLLPWWKDASVSFMRSGGYNVVDQIKEVKQKVLIVYGEHDRIITKKLQVRLHCELPSAIIRQVPDCGHLLHVEKPNAIANLIADFVQGSNC</sequence>